<name>A0A2J6PEV5_9HELO</name>
<dbReference type="AlphaFoldDB" id="A0A2J6PEV5"/>
<gene>
    <name evidence="1" type="ORF">NA56DRAFT_675233</name>
</gene>
<dbReference type="Proteomes" id="UP000235672">
    <property type="component" value="Unassembled WGS sequence"/>
</dbReference>
<evidence type="ECO:0000313" key="1">
    <source>
        <dbReference type="EMBL" id="PMD12426.1"/>
    </source>
</evidence>
<keyword evidence="2" id="KW-1185">Reference proteome</keyword>
<dbReference type="OrthoDB" id="5304511at2759"/>
<reference evidence="1 2" key="1">
    <citation type="submission" date="2016-05" db="EMBL/GenBank/DDBJ databases">
        <title>A degradative enzymes factory behind the ericoid mycorrhizal symbiosis.</title>
        <authorList>
            <consortium name="DOE Joint Genome Institute"/>
            <person name="Martino E."/>
            <person name="Morin E."/>
            <person name="Grelet G."/>
            <person name="Kuo A."/>
            <person name="Kohler A."/>
            <person name="Daghino S."/>
            <person name="Barry K."/>
            <person name="Choi C."/>
            <person name="Cichocki N."/>
            <person name="Clum A."/>
            <person name="Copeland A."/>
            <person name="Hainaut M."/>
            <person name="Haridas S."/>
            <person name="Labutti K."/>
            <person name="Lindquist E."/>
            <person name="Lipzen A."/>
            <person name="Khouja H.-R."/>
            <person name="Murat C."/>
            <person name="Ohm R."/>
            <person name="Olson A."/>
            <person name="Spatafora J."/>
            <person name="Veneault-Fourrey C."/>
            <person name="Henrissat B."/>
            <person name="Grigoriev I."/>
            <person name="Martin F."/>
            <person name="Perotto S."/>
        </authorList>
    </citation>
    <scope>NUCLEOTIDE SEQUENCE [LARGE SCALE GENOMIC DNA]</scope>
    <source>
        <strain evidence="1 2">UAMH 7357</strain>
    </source>
</reference>
<dbReference type="EMBL" id="KZ613550">
    <property type="protein sequence ID" value="PMD12426.1"/>
    <property type="molecule type" value="Genomic_DNA"/>
</dbReference>
<protein>
    <submittedName>
        <fullName evidence="1">Uncharacterized protein</fullName>
    </submittedName>
</protein>
<proteinExistence type="predicted"/>
<accession>A0A2J6PEV5</accession>
<dbReference type="STRING" id="1745343.A0A2J6PEV5"/>
<organism evidence="1 2">
    <name type="scientific">Hyaloscypha hepaticicola</name>
    <dbReference type="NCBI Taxonomy" id="2082293"/>
    <lineage>
        <taxon>Eukaryota</taxon>
        <taxon>Fungi</taxon>
        <taxon>Dikarya</taxon>
        <taxon>Ascomycota</taxon>
        <taxon>Pezizomycotina</taxon>
        <taxon>Leotiomycetes</taxon>
        <taxon>Helotiales</taxon>
        <taxon>Hyaloscyphaceae</taxon>
        <taxon>Hyaloscypha</taxon>
    </lineage>
</organism>
<sequence>MPDLPTLRSLVHTSPILHAHYIYSRDSILRACVDRELDGFIVDAYANLMSRVRELGSPQTDKKITSFLDTYHGWLSGSILCPYDSSVNTGGVRWLAAYHLSVARPLARMFSKWALANLRKSNSSLTTQEGAAKAPLKVSDNGIKLKRSEEIRIFRAFYRYETYYHLFGRNRGRRHGAFRRHEINELFFCLFDPWEAKAVGCIDSFVRQRLHGRHHLSRPRNDSAAVSNRRSPGTRLKDRAIRWTSFCDAVPPDDPPLAWVLLWGGRYANIYEGYVPESLKRWGYVMWDASRWTDMGAKGLVAMQWETAPELVEQIEFDYNWSLVEH</sequence>
<evidence type="ECO:0000313" key="2">
    <source>
        <dbReference type="Proteomes" id="UP000235672"/>
    </source>
</evidence>